<reference evidence="1 2" key="1">
    <citation type="submission" date="2015-02" db="EMBL/GenBank/DDBJ databases">
        <title>Draft genome sequences of ten Microbacterium spp. with emphasis on heavy metal contaminated environments.</title>
        <authorList>
            <person name="Corretto E."/>
        </authorList>
    </citation>
    <scope>NUCLEOTIDE SEQUENCE [LARGE SCALE GENOMIC DNA]</scope>
    <source>
        <strain evidence="1 2">BEL4b</strain>
    </source>
</reference>
<dbReference type="Gene3D" id="3.40.50.300">
    <property type="entry name" value="P-loop containing nucleotide triphosphate hydrolases"/>
    <property type="match status" value="1"/>
</dbReference>
<dbReference type="AlphaFoldDB" id="A0A0F0LCU8"/>
<accession>A0A0F0LCU8</accession>
<dbReference type="Pfam" id="PF05621">
    <property type="entry name" value="TniB"/>
    <property type="match status" value="1"/>
</dbReference>
<dbReference type="RefSeq" id="WP_045278307.1">
    <property type="nucleotide sequence ID" value="NZ_JYIW01000019.1"/>
</dbReference>
<gene>
    <name evidence="1" type="ORF">RS83_00890</name>
</gene>
<evidence type="ECO:0000313" key="2">
    <source>
        <dbReference type="Proteomes" id="UP000033640"/>
    </source>
</evidence>
<dbReference type="SUPFAM" id="SSF52540">
    <property type="entry name" value="P-loop containing nucleoside triphosphate hydrolases"/>
    <property type="match status" value="1"/>
</dbReference>
<evidence type="ECO:0000313" key="1">
    <source>
        <dbReference type="EMBL" id="KJL30504.1"/>
    </source>
</evidence>
<organism evidence="1 2">
    <name type="scientific">Microbacterium oxydans</name>
    <dbReference type="NCBI Taxonomy" id="82380"/>
    <lineage>
        <taxon>Bacteria</taxon>
        <taxon>Bacillati</taxon>
        <taxon>Actinomycetota</taxon>
        <taxon>Actinomycetes</taxon>
        <taxon>Micrococcales</taxon>
        <taxon>Microbacteriaceae</taxon>
        <taxon>Microbacterium</taxon>
    </lineage>
</organism>
<dbReference type="Proteomes" id="UP000033640">
    <property type="component" value="Unassembled WGS sequence"/>
</dbReference>
<dbReference type="PATRIC" id="fig|82380.11.peg.921"/>
<proteinExistence type="predicted"/>
<comment type="caution">
    <text evidence="1">The sequence shown here is derived from an EMBL/GenBank/DDBJ whole genome shotgun (WGS) entry which is preliminary data.</text>
</comment>
<dbReference type="OrthoDB" id="3337229at2"/>
<protein>
    <submittedName>
        <fullName evidence="1">Bacterial TniB protein</fullName>
    </submittedName>
</protein>
<name>A0A0F0LCU8_9MICO</name>
<dbReference type="InterPro" id="IPR027417">
    <property type="entry name" value="P-loop_NTPase"/>
</dbReference>
<sequence length="356" mass="40046">MTTLAFTSHDSDITALNRWESLLHYLQHPLTAPAPLDSTSSADRHEHDQQRMDYLSGGIVLRTSTVAEGKLLLTRAFQENRSRNSGHAGVMLSGDSALGKTTTAKRLMRWVLEEYTKQVPHWEQDEHIPVMYVEVPSGSNAKDLLREFCDFYGLSVLSRDTTADLRTKVVGAIRRARTQLIVVDELHNLAGRASGLGEAVDLLKGLHNDVSATFLYCGLDVTTSTLMHGPRGRQLMNRFAVVELETYKWSNADHRKEWKNLIRGFEAELQLRHHPVKTLDPLAEYLYERTRGSIGSLGRLLTGTAIDLIQNKAKVELLDKKLLDAYTLDLTAETFYRNVLAKKKTKSMSALEKVMA</sequence>
<dbReference type="EMBL" id="JYIW01000019">
    <property type="protein sequence ID" value="KJL30504.1"/>
    <property type="molecule type" value="Genomic_DNA"/>
</dbReference>
<dbReference type="InterPro" id="IPR008868">
    <property type="entry name" value="TniB"/>
</dbReference>